<keyword evidence="3" id="KW-1185">Reference proteome</keyword>
<gene>
    <name evidence="2" type="ORF">RRG08_060998</name>
</gene>
<proteinExistence type="predicted"/>
<feature type="compositionally biased region" description="Polar residues" evidence="1">
    <location>
        <begin position="125"/>
        <end position="134"/>
    </location>
</feature>
<organism evidence="2 3">
    <name type="scientific">Elysia crispata</name>
    <name type="common">lettuce slug</name>
    <dbReference type="NCBI Taxonomy" id="231223"/>
    <lineage>
        <taxon>Eukaryota</taxon>
        <taxon>Metazoa</taxon>
        <taxon>Spiralia</taxon>
        <taxon>Lophotrochozoa</taxon>
        <taxon>Mollusca</taxon>
        <taxon>Gastropoda</taxon>
        <taxon>Heterobranchia</taxon>
        <taxon>Euthyneura</taxon>
        <taxon>Panpulmonata</taxon>
        <taxon>Sacoglossa</taxon>
        <taxon>Placobranchoidea</taxon>
        <taxon>Plakobranchidae</taxon>
        <taxon>Elysia</taxon>
    </lineage>
</organism>
<evidence type="ECO:0000313" key="2">
    <source>
        <dbReference type="EMBL" id="KAK3794328.1"/>
    </source>
</evidence>
<accession>A0AAE1AUV4</accession>
<evidence type="ECO:0000313" key="3">
    <source>
        <dbReference type="Proteomes" id="UP001283361"/>
    </source>
</evidence>
<dbReference type="EMBL" id="JAWDGP010001129">
    <property type="protein sequence ID" value="KAK3794328.1"/>
    <property type="molecule type" value="Genomic_DNA"/>
</dbReference>
<sequence>MSDPNTTSSHWTGRYTMVAVYPPVTRPPNHGCRSCWLTSVRPGCNTILSSLALAFTWSVSVVSINPWYRRPVSQETLSGRSVRRHSAAGQSGDTRRPVSQETLSGRSVRRHSAAGQSGDTRRPVSQETLSGLDM</sequence>
<reference evidence="2" key="1">
    <citation type="journal article" date="2023" name="G3 (Bethesda)">
        <title>A reference genome for the long-term kleptoplast-retaining sea slug Elysia crispata morphotype clarki.</title>
        <authorList>
            <person name="Eastman K.E."/>
            <person name="Pendleton A.L."/>
            <person name="Shaikh M.A."/>
            <person name="Suttiyut T."/>
            <person name="Ogas R."/>
            <person name="Tomko P."/>
            <person name="Gavelis G."/>
            <person name="Widhalm J.R."/>
            <person name="Wisecaver J.H."/>
        </authorList>
    </citation>
    <scope>NUCLEOTIDE SEQUENCE</scope>
    <source>
        <strain evidence="2">ECLA1</strain>
    </source>
</reference>
<feature type="region of interest" description="Disordered" evidence="1">
    <location>
        <begin position="74"/>
        <end position="134"/>
    </location>
</feature>
<dbReference type="Proteomes" id="UP001283361">
    <property type="component" value="Unassembled WGS sequence"/>
</dbReference>
<evidence type="ECO:0000256" key="1">
    <source>
        <dbReference type="SAM" id="MobiDB-lite"/>
    </source>
</evidence>
<name>A0AAE1AUV4_9GAST</name>
<comment type="caution">
    <text evidence="2">The sequence shown here is derived from an EMBL/GenBank/DDBJ whole genome shotgun (WGS) entry which is preliminary data.</text>
</comment>
<dbReference type="AlphaFoldDB" id="A0AAE1AUV4"/>
<protein>
    <submittedName>
        <fullName evidence="2">Uncharacterized protein</fullName>
    </submittedName>
</protein>